<dbReference type="GO" id="GO:0015293">
    <property type="term" value="F:symporter activity"/>
    <property type="evidence" value="ECO:0007669"/>
    <property type="project" value="UniProtKB-KW"/>
</dbReference>
<feature type="transmembrane region" description="Helical" evidence="8">
    <location>
        <begin position="192"/>
        <end position="211"/>
    </location>
</feature>
<gene>
    <name evidence="9" type="ORF">SAMN06296058_1068</name>
</gene>
<evidence type="ECO:0000256" key="5">
    <source>
        <dbReference type="ARBA" id="ARBA00022989"/>
    </source>
</evidence>
<dbReference type="AlphaFoldDB" id="A0A1T5JTE7"/>
<dbReference type="PANTHER" id="PTHR42865:SF7">
    <property type="entry name" value="PROTON_GLUTAMATE-ASPARTATE SYMPORTER"/>
    <property type="match status" value="1"/>
</dbReference>
<dbReference type="Pfam" id="PF00375">
    <property type="entry name" value="SDF"/>
    <property type="match status" value="1"/>
</dbReference>
<evidence type="ECO:0000256" key="1">
    <source>
        <dbReference type="ARBA" id="ARBA00004651"/>
    </source>
</evidence>
<dbReference type="Proteomes" id="UP000190341">
    <property type="component" value="Unassembled WGS sequence"/>
</dbReference>
<feature type="region of interest" description="Disordered" evidence="7">
    <location>
        <begin position="446"/>
        <end position="468"/>
    </location>
</feature>
<dbReference type="EMBL" id="FUZV01000001">
    <property type="protein sequence ID" value="SKC54663.1"/>
    <property type="molecule type" value="Genomic_DNA"/>
</dbReference>
<dbReference type="STRING" id="428993.SAMN06296058_1068"/>
<organism evidence="9 10">
    <name type="scientific">Pseudoxanthomonas indica</name>
    <dbReference type="NCBI Taxonomy" id="428993"/>
    <lineage>
        <taxon>Bacteria</taxon>
        <taxon>Pseudomonadati</taxon>
        <taxon>Pseudomonadota</taxon>
        <taxon>Gammaproteobacteria</taxon>
        <taxon>Lysobacterales</taxon>
        <taxon>Lysobacteraceae</taxon>
        <taxon>Pseudoxanthomonas</taxon>
    </lineage>
</organism>
<dbReference type="SUPFAM" id="SSF118215">
    <property type="entry name" value="Proton glutamate symport protein"/>
    <property type="match status" value="1"/>
</dbReference>
<evidence type="ECO:0000313" key="9">
    <source>
        <dbReference type="EMBL" id="SKC54663.1"/>
    </source>
</evidence>
<keyword evidence="3" id="KW-1003">Cell membrane</keyword>
<evidence type="ECO:0000256" key="4">
    <source>
        <dbReference type="ARBA" id="ARBA00022692"/>
    </source>
</evidence>
<keyword evidence="6 8" id="KW-0472">Membrane</keyword>
<evidence type="ECO:0000256" key="3">
    <source>
        <dbReference type="ARBA" id="ARBA00022475"/>
    </source>
</evidence>
<keyword evidence="5 8" id="KW-1133">Transmembrane helix</keyword>
<feature type="transmembrane region" description="Helical" evidence="8">
    <location>
        <begin position="111"/>
        <end position="134"/>
    </location>
</feature>
<evidence type="ECO:0000313" key="10">
    <source>
        <dbReference type="Proteomes" id="UP000190341"/>
    </source>
</evidence>
<sequence length="468" mass="48844">MTAALTGKPGLPLHWKMAIGFGTGLILGLLAYKTGLGTLTVAGAGAPQCVAGAGELPWQCQSWVSLIADYVTGPIGQLFLNLIFMLVVPLLFSALVVGVSEMGDIRAFGRVGWRTLGYTVLMSSIAVVLGLLLVNWLQPGVGIDRATAQQLLDEGAQRASAIVASTHEQPRGLDMLLSIVPDNVIKAAADNTILAVMFFALMLGIGMVLTPGKATDTLREGIQGLFDVSMTLIGLVIRLAPIAVFCFMFELAAMFGWDLLIKLASYVGVVVLALALHLFVVYSIALRTIGGYSPLAFFKGTQEAMVLAFSTASSNATLPTSLRVAEEKLHLPRRISRFVLTVGATANQNGTALFEGVTVIFLAQFFGVDLSLTQQVLVMLVCILGGIGTAGVPSGSLPVVAMICGMVGVPPQGIGLILGVNHFLDMCRTTLNVTGDIAIAAMVSKGEPDAPVDSPVDAQPAGSSSNSA</sequence>
<feature type="transmembrane region" description="Helical" evidence="8">
    <location>
        <begin position="12"/>
        <end position="32"/>
    </location>
</feature>
<feature type="transmembrane region" description="Helical" evidence="8">
    <location>
        <begin position="376"/>
        <end position="393"/>
    </location>
</feature>
<dbReference type="PANTHER" id="PTHR42865">
    <property type="entry name" value="PROTON/GLUTAMATE-ASPARTATE SYMPORTER"/>
    <property type="match status" value="1"/>
</dbReference>
<evidence type="ECO:0000256" key="8">
    <source>
        <dbReference type="SAM" id="Phobius"/>
    </source>
</evidence>
<dbReference type="GO" id="GO:0006835">
    <property type="term" value="P:dicarboxylic acid transport"/>
    <property type="evidence" value="ECO:0007669"/>
    <property type="project" value="TreeGrafter"/>
</dbReference>
<dbReference type="GO" id="GO:0005886">
    <property type="term" value="C:plasma membrane"/>
    <property type="evidence" value="ECO:0007669"/>
    <property type="project" value="UniProtKB-SubCell"/>
</dbReference>
<feature type="transmembrane region" description="Helical" evidence="8">
    <location>
        <begin position="232"/>
        <end position="257"/>
    </location>
</feature>
<keyword evidence="2" id="KW-0813">Transport</keyword>
<protein>
    <submittedName>
        <fullName evidence="9">Dicarboxylate/amino acid:cation (Na+ or H+) symporter, DAACS family</fullName>
    </submittedName>
</protein>
<keyword evidence="4 8" id="KW-0812">Transmembrane</keyword>
<comment type="subcellular location">
    <subcellularLocation>
        <location evidence="1">Cell membrane</location>
        <topology evidence="1">Multi-pass membrane protein</topology>
    </subcellularLocation>
</comment>
<dbReference type="Gene3D" id="1.10.3860.10">
    <property type="entry name" value="Sodium:dicarboxylate symporter"/>
    <property type="match status" value="1"/>
</dbReference>
<reference evidence="9 10" key="1">
    <citation type="submission" date="2017-02" db="EMBL/GenBank/DDBJ databases">
        <authorList>
            <person name="Peterson S.W."/>
        </authorList>
    </citation>
    <scope>NUCLEOTIDE SEQUENCE [LARGE SCALE GENOMIC DNA]</scope>
    <source>
        <strain evidence="9 10">P15</strain>
    </source>
</reference>
<feature type="transmembrane region" description="Helical" evidence="8">
    <location>
        <begin position="263"/>
        <end position="285"/>
    </location>
</feature>
<proteinExistence type="predicted"/>
<accession>A0A1T5JTE7</accession>
<dbReference type="InterPro" id="IPR036458">
    <property type="entry name" value="Na:dicarbo_symporter_sf"/>
</dbReference>
<dbReference type="RefSeq" id="WP_079723407.1">
    <property type="nucleotide sequence ID" value="NZ_BMCL01000002.1"/>
</dbReference>
<dbReference type="PRINTS" id="PR00173">
    <property type="entry name" value="EDTRNSPORT"/>
</dbReference>
<dbReference type="OrthoDB" id="9766690at2"/>
<evidence type="ECO:0000256" key="7">
    <source>
        <dbReference type="SAM" id="MobiDB-lite"/>
    </source>
</evidence>
<evidence type="ECO:0000256" key="6">
    <source>
        <dbReference type="ARBA" id="ARBA00023136"/>
    </source>
</evidence>
<evidence type="ECO:0000256" key="2">
    <source>
        <dbReference type="ARBA" id="ARBA00022448"/>
    </source>
</evidence>
<feature type="transmembrane region" description="Helical" evidence="8">
    <location>
        <begin position="399"/>
        <end position="420"/>
    </location>
</feature>
<feature type="transmembrane region" description="Helical" evidence="8">
    <location>
        <begin position="78"/>
        <end position="99"/>
    </location>
</feature>
<name>A0A1T5JTE7_9GAMM</name>
<dbReference type="InterPro" id="IPR001991">
    <property type="entry name" value="Na-dicarboxylate_symporter"/>
</dbReference>
<keyword evidence="10" id="KW-1185">Reference proteome</keyword>